<organism evidence="2 3">
    <name type="scientific">Actinokineospora auranticolor</name>
    <dbReference type="NCBI Taxonomy" id="155976"/>
    <lineage>
        <taxon>Bacteria</taxon>
        <taxon>Bacillati</taxon>
        <taxon>Actinomycetota</taxon>
        <taxon>Actinomycetes</taxon>
        <taxon>Pseudonocardiales</taxon>
        <taxon>Pseudonocardiaceae</taxon>
        <taxon>Actinokineospora</taxon>
    </lineage>
</organism>
<feature type="domain" description="SGNH hydrolase-type esterase" evidence="1">
    <location>
        <begin position="51"/>
        <end position="322"/>
    </location>
</feature>
<dbReference type="RefSeq" id="WP_245931751.1">
    <property type="nucleotide sequence ID" value="NZ_CP154825.1"/>
</dbReference>
<evidence type="ECO:0000313" key="2">
    <source>
        <dbReference type="EMBL" id="PPK62802.1"/>
    </source>
</evidence>
<dbReference type="GO" id="GO:0016787">
    <property type="term" value="F:hydrolase activity"/>
    <property type="evidence" value="ECO:0007669"/>
    <property type="project" value="UniProtKB-KW"/>
</dbReference>
<reference evidence="2 3" key="1">
    <citation type="submission" date="2018-02" db="EMBL/GenBank/DDBJ databases">
        <title>Genomic Encyclopedia of Archaeal and Bacterial Type Strains, Phase II (KMG-II): from individual species to whole genera.</title>
        <authorList>
            <person name="Goeker M."/>
        </authorList>
    </citation>
    <scope>NUCLEOTIDE SEQUENCE [LARGE SCALE GENOMIC DNA]</scope>
    <source>
        <strain evidence="2 3">YU 961-1</strain>
    </source>
</reference>
<dbReference type="AlphaFoldDB" id="A0A2S6GCT3"/>
<proteinExistence type="predicted"/>
<accession>A0A2S6GCT3</accession>
<dbReference type="SUPFAM" id="SSF52266">
    <property type="entry name" value="SGNH hydrolase"/>
    <property type="match status" value="1"/>
</dbReference>
<gene>
    <name evidence="2" type="ORF">CLV40_13368</name>
</gene>
<dbReference type="Pfam" id="PF13472">
    <property type="entry name" value="Lipase_GDSL_2"/>
    <property type="match status" value="1"/>
</dbReference>
<dbReference type="EMBL" id="PTIX01000033">
    <property type="protein sequence ID" value="PPK62802.1"/>
    <property type="molecule type" value="Genomic_DNA"/>
</dbReference>
<evidence type="ECO:0000259" key="1">
    <source>
        <dbReference type="Pfam" id="PF13472"/>
    </source>
</evidence>
<evidence type="ECO:0000313" key="3">
    <source>
        <dbReference type="Proteomes" id="UP000239203"/>
    </source>
</evidence>
<keyword evidence="2" id="KW-0378">Hydrolase</keyword>
<keyword evidence="3" id="KW-1185">Reference proteome</keyword>
<dbReference type="InterPro" id="IPR013830">
    <property type="entry name" value="SGNH_hydro"/>
</dbReference>
<protein>
    <submittedName>
        <fullName evidence="2">GDSL-like lipase/acylhydrolase family protein</fullName>
    </submittedName>
</protein>
<name>A0A2S6GCT3_9PSEU</name>
<comment type="caution">
    <text evidence="2">The sequence shown here is derived from an EMBL/GenBank/DDBJ whole genome shotgun (WGS) entry which is preliminary data.</text>
</comment>
<dbReference type="Proteomes" id="UP000239203">
    <property type="component" value="Unassembled WGS sequence"/>
</dbReference>
<dbReference type="InterPro" id="IPR036514">
    <property type="entry name" value="SGNH_hydro_sf"/>
</dbReference>
<sequence length="357" mass="38560">MMRSTAMVRRYRWHAAVLLLVLAMVGSFFFLFPTAQPPPGPPTGVPRVLVALGDSTVSGEAAGDYTPDTDGKDGDWCHRSVNASIHHTGLRGIEETINLACSGAPSAQVALGDVKQYTEPSQAERLGDLAKRKRVVAILVAVGANDDPAFSHVLSDCVQAWLDAGKKSCSAGVGEQWQSRVDAMVPKVNRALADIRTVMTRAGYGNDDYQLVLQSYAPPVSPDLRPELRNLNGCPFRVEDLRWVRESAVPQITAGVRQAARDSGARLLDISRAGLGREACARENPAEEWFSRLSVRWTDLSDENREGHALQESFHPNKAGHEQFGRCLGEFLGTDSRAAACLPGADGNLHPANSIGP</sequence>
<dbReference type="Gene3D" id="3.40.50.1110">
    <property type="entry name" value="SGNH hydrolase"/>
    <property type="match status" value="1"/>
</dbReference>